<dbReference type="Proteomes" id="UP001596106">
    <property type="component" value="Unassembled WGS sequence"/>
</dbReference>
<protein>
    <submittedName>
        <fullName evidence="1">Uncharacterized protein</fullName>
    </submittedName>
</protein>
<dbReference type="RefSeq" id="WP_379842002.1">
    <property type="nucleotide sequence ID" value="NZ_JBHSMA010000001.1"/>
</dbReference>
<organism evidence="1 2">
    <name type="scientific">Larkinella bovis</name>
    <dbReference type="NCBI Taxonomy" id="683041"/>
    <lineage>
        <taxon>Bacteria</taxon>
        <taxon>Pseudomonadati</taxon>
        <taxon>Bacteroidota</taxon>
        <taxon>Cytophagia</taxon>
        <taxon>Cytophagales</taxon>
        <taxon>Spirosomataceae</taxon>
        <taxon>Larkinella</taxon>
    </lineage>
</organism>
<gene>
    <name evidence="1" type="ORF">ACFPMF_05675</name>
</gene>
<keyword evidence="2" id="KW-1185">Reference proteome</keyword>
<evidence type="ECO:0000313" key="2">
    <source>
        <dbReference type="Proteomes" id="UP001596106"/>
    </source>
</evidence>
<dbReference type="EMBL" id="JBHSMA010000001">
    <property type="protein sequence ID" value="MFC5408786.1"/>
    <property type="molecule type" value="Genomic_DNA"/>
</dbReference>
<reference evidence="2" key="1">
    <citation type="journal article" date="2019" name="Int. J. Syst. Evol. Microbiol.">
        <title>The Global Catalogue of Microorganisms (GCM) 10K type strain sequencing project: providing services to taxonomists for standard genome sequencing and annotation.</title>
        <authorList>
            <consortium name="The Broad Institute Genomics Platform"/>
            <consortium name="The Broad Institute Genome Sequencing Center for Infectious Disease"/>
            <person name="Wu L."/>
            <person name="Ma J."/>
        </authorList>
    </citation>
    <scope>NUCLEOTIDE SEQUENCE [LARGE SCALE GENOMIC DNA]</scope>
    <source>
        <strain evidence="2">CCUG 55250</strain>
    </source>
</reference>
<evidence type="ECO:0000313" key="1">
    <source>
        <dbReference type="EMBL" id="MFC5408786.1"/>
    </source>
</evidence>
<sequence>MWYFSVRQSELTNDQYQALQKKAVLTEVEIFNEPFHNLCLFEVEREQYRHFVDALDLEGLAYEVDRGRPTRQELLARMR</sequence>
<name>A0ABW0I5I1_9BACT</name>
<accession>A0ABW0I5I1</accession>
<proteinExistence type="predicted"/>
<comment type="caution">
    <text evidence="1">The sequence shown here is derived from an EMBL/GenBank/DDBJ whole genome shotgun (WGS) entry which is preliminary data.</text>
</comment>